<feature type="transmembrane region" description="Helical" evidence="1">
    <location>
        <begin position="12"/>
        <end position="34"/>
    </location>
</feature>
<keyword evidence="1" id="KW-0472">Membrane</keyword>
<evidence type="ECO:0000313" key="2">
    <source>
        <dbReference type="EMBL" id="QNE35964.1"/>
    </source>
</evidence>
<name>A0A7G6YBU9_9MICO</name>
<feature type="transmembrane region" description="Helical" evidence="1">
    <location>
        <begin position="46"/>
        <end position="67"/>
    </location>
</feature>
<proteinExistence type="predicted"/>
<gene>
    <name evidence="2" type="ORF">F1C12_13065</name>
</gene>
<protein>
    <submittedName>
        <fullName evidence="2">Uncharacterized protein</fullName>
    </submittedName>
</protein>
<organism evidence="2 3">
    <name type="scientific">Leifsonia shinshuensis</name>
    <dbReference type="NCBI Taxonomy" id="150026"/>
    <lineage>
        <taxon>Bacteria</taxon>
        <taxon>Bacillati</taxon>
        <taxon>Actinomycetota</taxon>
        <taxon>Actinomycetes</taxon>
        <taxon>Micrococcales</taxon>
        <taxon>Microbacteriaceae</taxon>
        <taxon>Leifsonia</taxon>
    </lineage>
</organism>
<keyword evidence="1" id="KW-1133">Transmembrane helix</keyword>
<dbReference type="EMBL" id="CP043641">
    <property type="protein sequence ID" value="QNE35964.1"/>
    <property type="molecule type" value="Genomic_DNA"/>
</dbReference>
<reference evidence="3" key="1">
    <citation type="submission" date="2019-09" db="EMBL/GenBank/DDBJ databases">
        <title>Antimicrobial potential of Antarctic Bacteria.</title>
        <authorList>
            <person name="Benaud N."/>
            <person name="Edwards R.J."/>
            <person name="Ferrari B.C."/>
        </authorList>
    </citation>
    <scope>NUCLEOTIDE SEQUENCE [LARGE SCALE GENOMIC DNA]</scope>
    <source>
        <strain evidence="3">INR9</strain>
    </source>
</reference>
<evidence type="ECO:0000313" key="3">
    <source>
        <dbReference type="Proteomes" id="UP000515511"/>
    </source>
</evidence>
<dbReference type="Proteomes" id="UP000515511">
    <property type="component" value="Chromosome"/>
</dbReference>
<evidence type="ECO:0000256" key="1">
    <source>
        <dbReference type="SAM" id="Phobius"/>
    </source>
</evidence>
<dbReference type="RefSeq" id="WP_185275395.1">
    <property type="nucleotide sequence ID" value="NZ_CP043641.1"/>
</dbReference>
<keyword evidence="1" id="KW-0812">Transmembrane</keyword>
<sequence>MPRGDATEARRTTNLSSTLVAIVFIVPGLVLLIISSRPFAPADQWIAGLLGQLGGLLVATGLITIAWELYGKRSFLAEVLSKAQLRSDVVSAGLERVTDEYLQEVEWDELFKGSKTLDVVVAYASTWRNAHRVRLQKLAAQPGGRLRVFLPDPEDKETLFTLSQRFKMSEQSLKDKINEAIADFKELGGEVHVRAGDAVFSCYNFEHKAVLTLYSHSQERRGSVPTFLVGDGMIRQFVTSDIEAILRQSTPVQ</sequence>
<accession>A0A7G6YBU9</accession>
<dbReference type="AlphaFoldDB" id="A0A7G6YBU9"/>
<dbReference type="KEGG" id="lse:F1C12_13065"/>